<name>A0A6P3GWW2_BISBB</name>
<dbReference type="RefSeq" id="XP_010834206.1">
    <property type="nucleotide sequence ID" value="XM_010835904.1"/>
</dbReference>
<accession>A0A6P3GWW2</accession>
<protein>
    <submittedName>
        <fullName evidence="3">SUMO-specific isopeptidase USPL1 isoform X3</fullName>
    </submittedName>
</protein>
<feature type="domain" description="USP" evidence="1">
    <location>
        <begin position="229"/>
        <end position="385"/>
    </location>
</feature>
<reference evidence="3" key="1">
    <citation type="submission" date="2025-08" db="UniProtKB">
        <authorList>
            <consortium name="RefSeq"/>
        </authorList>
    </citation>
    <scope>IDENTIFICATION</scope>
    <source>
        <tissue evidence="3">Blood</tissue>
    </source>
</reference>
<dbReference type="Proteomes" id="UP000515208">
    <property type="component" value="Unplaced"/>
</dbReference>
<dbReference type="GO" id="GO:0032183">
    <property type="term" value="F:SUMO binding"/>
    <property type="evidence" value="ECO:0007669"/>
    <property type="project" value="InterPro"/>
</dbReference>
<dbReference type="InterPro" id="IPR028890">
    <property type="entry name" value="Peptidase_C98"/>
</dbReference>
<dbReference type="GO" id="GO:0030576">
    <property type="term" value="P:Cajal body organization"/>
    <property type="evidence" value="ECO:0007669"/>
    <property type="project" value="InterPro"/>
</dbReference>
<dbReference type="GO" id="GO:0015030">
    <property type="term" value="C:Cajal body"/>
    <property type="evidence" value="ECO:0007669"/>
    <property type="project" value="TreeGrafter"/>
</dbReference>
<dbReference type="GO" id="GO:0016926">
    <property type="term" value="P:protein desumoylation"/>
    <property type="evidence" value="ECO:0007669"/>
    <property type="project" value="TreeGrafter"/>
</dbReference>
<proteinExistence type="predicted"/>
<dbReference type="InterPro" id="IPR033505">
    <property type="entry name" value="USPL1"/>
</dbReference>
<evidence type="ECO:0000313" key="2">
    <source>
        <dbReference type="Proteomes" id="UP000515208"/>
    </source>
</evidence>
<organism evidence="2 3">
    <name type="scientific">Bison bison bison</name>
    <name type="common">North American plains bison</name>
    <dbReference type="NCBI Taxonomy" id="43346"/>
    <lineage>
        <taxon>Eukaryota</taxon>
        <taxon>Metazoa</taxon>
        <taxon>Chordata</taxon>
        <taxon>Craniata</taxon>
        <taxon>Vertebrata</taxon>
        <taxon>Euteleostomi</taxon>
        <taxon>Mammalia</taxon>
        <taxon>Eutheria</taxon>
        <taxon>Laurasiatheria</taxon>
        <taxon>Artiodactyla</taxon>
        <taxon>Ruminantia</taxon>
        <taxon>Pecora</taxon>
        <taxon>Bovidae</taxon>
        <taxon>Bovinae</taxon>
        <taxon>Bison</taxon>
    </lineage>
</organism>
<dbReference type="PANTHER" id="PTHR15294:SF3">
    <property type="entry name" value="SUMO-SPECIFIC ISOPEPTIDASE USPL1"/>
    <property type="match status" value="1"/>
</dbReference>
<dbReference type="PANTHER" id="PTHR15294">
    <property type="entry name" value="RETINOVIN-RELATED"/>
    <property type="match status" value="1"/>
</dbReference>
<dbReference type="InterPro" id="IPR028889">
    <property type="entry name" value="USP"/>
</dbReference>
<gene>
    <name evidence="3" type="primary">USPL1</name>
</gene>
<evidence type="ECO:0000313" key="3">
    <source>
        <dbReference type="RefSeq" id="XP_010834206.1"/>
    </source>
</evidence>
<sequence length="385" mass="42793">MTDSPKSGNGLPMVGPGPDIGNSSLHMVGYLGKNYDSAKVLSDGYCPACRAKGKLKALKTYRISFQESVFLCEDLQCIYPLGSKSLNNLFSPGLQDCHTPNKSQKRKILETNCEDSPLLAGSKKTKNHRGIDSEQVLNSNHNGGEYDGTSPDLPGSLYSGQQNPVRTADCWEQNEALEADTVDMASEEDAPMVDVSGTEGTCPQNERCTSELEKPLESKHTSLCQTSCVQWKNAHALCWLDCILSALVHLEGLKSTVTDLRSKEESVFGRLFTRYSEANKLLHTSQLDGVKDGDCKKLPSEIFAKIETCLNEVRDEIFIRLQPQLRCTLGDMESPVFAFPLLLKIEPHIEQLFTYSFSWNFECSHCGHKYQNSPMKEPPPESFYT</sequence>
<dbReference type="PROSITE" id="PS50235">
    <property type="entry name" value="USP_3"/>
    <property type="match status" value="1"/>
</dbReference>
<evidence type="ECO:0000259" key="1">
    <source>
        <dbReference type="PROSITE" id="PS50235"/>
    </source>
</evidence>
<dbReference type="AlphaFoldDB" id="A0A6P3GWW2"/>
<dbReference type="Pfam" id="PF15499">
    <property type="entry name" value="Peptidase_C98"/>
    <property type="match status" value="1"/>
</dbReference>
<keyword evidence="2" id="KW-1185">Reference proteome</keyword>
<dbReference type="CTD" id="10208"/>
<dbReference type="GeneID" id="104985651"/>